<reference evidence="1 2" key="1">
    <citation type="journal article" date="2023" name="Limnol Oceanogr Lett">
        <title>Environmental adaptations by the intertidal Antarctic cyanobacterium Halotia branconii CENA392 as revealed using long-read genome sequencing.</title>
        <authorList>
            <person name="Dextro R.B."/>
            <person name="Delbaje E."/>
            <person name="Freitas P.N.N."/>
            <person name="Geraldes V."/>
            <person name="Pinto E."/>
            <person name="Long P.F."/>
            <person name="Fiore M.F."/>
        </authorList>
    </citation>
    <scope>NUCLEOTIDE SEQUENCE [LARGE SCALE GENOMIC DNA]</scope>
    <source>
        <strain evidence="1 2">CENA392</strain>
        <plasmid evidence="1 2">unnamed1</plasmid>
    </source>
</reference>
<accession>A0AAJ6NYL0</accession>
<geneLocation type="plasmid" evidence="1 2">
    <name>unnamed1</name>
</geneLocation>
<keyword evidence="2" id="KW-1185">Reference proteome</keyword>
<protein>
    <submittedName>
        <fullName evidence="1">Uncharacterized protein</fullName>
    </submittedName>
</protein>
<name>A0AAJ6NYL0_9CYAN</name>
<keyword evidence="1" id="KW-0614">Plasmid</keyword>
<dbReference type="AlphaFoldDB" id="A0AAJ6NYL0"/>
<evidence type="ECO:0000313" key="1">
    <source>
        <dbReference type="EMBL" id="WGV29012.1"/>
    </source>
</evidence>
<dbReference type="EMBL" id="CP124544">
    <property type="protein sequence ID" value="WGV29012.1"/>
    <property type="molecule type" value="Genomic_DNA"/>
</dbReference>
<dbReference type="Proteomes" id="UP001223520">
    <property type="component" value="Plasmid unnamed1"/>
</dbReference>
<dbReference type="KEGG" id="hbq:QI031_31115"/>
<dbReference type="RefSeq" id="WP_281486213.1">
    <property type="nucleotide sequence ID" value="NZ_CP124544.1"/>
</dbReference>
<gene>
    <name evidence="1" type="ORF">QI031_31115</name>
</gene>
<evidence type="ECO:0000313" key="2">
    <source>
        <dbReference type="Proteomes" id="UP001223520"/>
    </source>
</evidence>
<sequence>MSQPITNPQTLQTAIAAATNAHTGLHQAIHELRHGSVSEAKQLVARQIAVLANVLMVL</sequence>
<organism evidence="1 2">
    <name type="scientific">Halotia branconii CENA392</name>
    <dbReference type="NCBI Taxonomy" id="1539056"/>
    <lineage>
        <taxon>Bacteria</taxon>
        <taxon>Bacillati</taxon>
        <taxon>Cyanobacteriota</taxon>
        <taxon>Cyanophyceae</taxon>
        <taxon>Nostocales</taxon>
        <taxon>Nodulariaceae</taxon>
        <taxon>Halotia</taxon>
    </lineage>
</organism>
<proteinExistence type="predicted"/>